<proteinExistence type="predicted"/>
<dbReference type="EMBL" id="DQWQ01000101">
    <property type="protein sequence ID" value="HDD35622.1"/>
    <property type="molecule type" value="Genomic_DNA"/>
</dbReference>
<dbReference type="AlphaFoldDB" id="A0A7V0IAH0"/>
<feature type="domain" description="DUF8182" evidence="2">
    <location>
        <begin position="95"/>
        <end position="176"/>
    </location>
</feature>
<name>A0A7V0IAH0_DESA2</name>
<dbReference type="Pfam" id="PF11823">
    <property type="entry name" value="Se_S_carrier"/>
    <property type="match status" value="1"/>
</dbReference>
<feature type="domain" description="Putative Se/S carrier protein-like" evidence="1">
    <location>
        <begin position="19"/>
        <end position="82"/>
    </location>
</feature>
<comment type="caution">
    <text evidence="3">The sequence shown here is derived from an EMBL/GenBank/DDBJ whole genome shotgun (WGS) entry which is preliminary data.</text>
</comment>
<reference evidence="3" key="1">
    <citation type="journal article" date="2020" name="mSystems">
        <title>Genome- and Community-Level Interaction Insights into Carbon Utilization and Element Cycling Functions of Hydrothermarchaeota in Hydrothermal Sediment.</title>
        <authorList>
            <person name="Zhou Z."/>
            <person name="Liu Y."/>
            <person name="Xu W."/>
            <person name="Pan J."/>
            <person name="Luo Z.H."/>
            <person name="Li M."/>
        </authorList>
    </citation>
    <scope>NUCLEOTIDE SEQUENCE [LARGE SCALE GENOMIC DNA]</scope>
    <source>
        <strain evidence="3">HyVt-113</strain>
    </source>
</reference>
<dbReference type="InterPro" id="IPR021778">
    <property type="entry name" value="Se/S_carrier-like"/>
</dbReference>
<evidence type="ECO:0000259" key="2">
    <source>
        <dbReference type="Pfam" id="PF26554"/>
    </source>
</evidence>
<dbReference type="InterPro" id="IPR058495">
    <property type="entry name" value="DUF8182"/>
</dbReference>
<dbReference type="Proteomes" id="UP000885706">
    <property type="component" value="Unassembled WGS sequence"/>
</dbReference>
<protein>
    <submittedName>
        <fullName evidence="3">DUF3343 domain-containing protein</fullName>
    </submittedName>
</protein>
<dbReference type="Pfam" id="PF26554">
    <property type="entry name" value="DUF8182"/>
    <property type="match status" value="1"/>
</dbReference>
<evidence type="ECO:0000259" key="1">
    <source>
        <dbReference type="Pfam" id="PF11823"/>
    </source>
</evidence>
<gene>
    <name evidence="3" type="ORF">ENF30_02350</name>
</gene>
<evidence type="ECO:0000313" key="3">
    <source>
        <dbReference type="EMBL" id="HDD35622.1"/>
    </source>
</evidence>
<sequence>MFKRLKEKFLKKKVSKTKGLILVENVAIAMAVETLLKEHNFFVRGVAPPPHLRKGCDLAVEFDLVEQMGIERVLKRAKIVYEIASLSTDERPLELTKMKEIDGYILVRAANMKLTFDPKTGIVVNVSGGGCPDVPFLSKKLIGKHLREANEVIEDGYSLCAYMLKKALRKAQEIYKC</sequence>
<accession>A0A7V0IAH0</accession>
<organism evidence="3">
    <name type="scientific">Desulfofervidus auxilii</name>
    <dbReference type="NCBI Taxonomy" id="1621989"/>
    <lineage>
        <taxon>Bacteria</taxon>
        <taxon>Pseudomonadati</taxon>
        <taxon>Thermodesulfobacteriota</taxon>
        <taxon>Candidatus Desulfofervidia</taxon>
        <taxon>Candidatus Desulfofervidales</taxon>
        <taxon>Candidatus Desulfofervidaceae</taxon>
        <taxon>Candidatus Desulfofervidus</taxon>
    </lineage>
</organism>